<name>A0ABS7C9G9_9BACL</name>
<proteinExistence type="predicted"/>
<comment type="caution">
    <text evidence="1">The sequence shown here is derived from an EMBL/GenBank/DDBJ whole genome shotgun (WGS) entry which is preliminary data.</text>
</comment>
<dbReference type="RefSeq" id="WP_210040714.1">
    <property type="nucleotide sequence ID" value="NZ_JBHLVU010000021.1"/>
</dbReference>
<reference evidence="1 2" key="1">
    <citation type="submission" date="2021-07" db="EMBL/GenBank/DDBJ databases">
        <title>Paenibacillus radiodurans sp. nov., isolated from the southeastern edge of Tengger Desert.</title>
        <authorList>
            <person name="Zhang G."/>
        </authorList>
    </citation>
    <scope>NUCLEOTIDE SEQUENCE [LARGE SCALE GENOMIC DNA]</scope>
    <source>
        <strain evidence="1 2">CCM 7311</strain>
    </source>
</reference>
<evidence type="ECO:0000313" key="2">
    <source>
        <dbReference type="Proteomes" id="UP001519887"/>
    </source>
</evidence>
<sequence length="46" mass="5076">MIICRFLIRMTNSGVKSAAGEDFNNNIYSRELEAQLGVKVANSRTG</sequence>
<evidence type="ECO:0000313" key="1">
    <source>
        <dbReference type="EMBL" id="MBW7457321.1"/>
    </source>
</evidence>
<gene>
    <name evidence="1" type="ORF">K0U00_25090</name>
</gene>
<accession>A0ABS7C9G9</accession>
<protein>
    <submittedName>
        <fullName evidence="1">Uncharacterized protein</fullName>
    </submittedName>
</protein>
<keyword evidence="2" id="KW-1185">Reference proteome</keyword>
<dbReference type="EMBL" id="JAHZIK010000815">
    <property type="protein sequence ID" value="MBW7457321.1"/>
    <property type="molecule type" value="Genomic_DNA"/>
</dbReference>
<dbReference type="Proteomes" id="UP001519887">
    <property type="component" value="Unassembled WGS sequence"/>
</dbReference>
<organism evidence="1 2">
    <name type="scientific">Paenibacillus sepulcri</name>
    <dbReference type="NCBI Taxonomy" id="359917"/>
    <lineage>
        <taxon>Bacteria</taxon>
        <taxon>Bacillati</taxon>
        <taxon>Bacillota</taxon>
        <taxon>Bacilli</taxon>
        <taxon>Bacillales</taxon>
        <taxon>Paenibacillaceae</taxon>
        <taxon>Paenibacillus</taxon>
    </lineage>
</organism>